<gene>
    <name evidence="1" type="ORF">Thena_0419</name>
</gene>
<dbReference type="AlphaFoldDB" id="M1E4E1"/>
<evidence type="ECO:0000313" key="1">
    <source>
        <dbReference type="EMBL" id="AEE14062.1"/>
    </source>
</evidence>
<organism evidence="1 2">
    <name type="scientific">Thermodesulfobium narugense DSM 14796</name>
    <dbReference type="NCBI Taxonomy" id="747365"/>
    <lineage>
        <taxon>Bacteria</taxon>
        <taxon>Pseudomonadati</taxon>
        <taxon>Thermodesulfobiota</taxon>
        <taxon>Thermodesulfobiia</taxon>
        <taxon>Thermodesulfobiales</taxon>
        <taxon>Thermodesulfobiaceae</taxon>
        <taxon>Thermodesulfobium</taxon>
    </lineage>
</organism>
<dbReference type="OrthoDB" id="507999at2"/>
<sequence>MFDYKIKIEDKEGNILLENNFEILVWYYGPRVMIDKTANFSLIWCSDDEESEKWFLCESHTVIRDYILGKGTMRDIVLKSKTSLCYYDFKNGKYIFEKDLTEDDLLKFELPHEESYLGDVYKKKDELLKSIEI</sequence>
<proteinExistence type="predicted"/>
<protein>
    <submittedName>
        <fullName evidence="1">Uncharacterized protein</fullName>
    </submittedName>
</protein>
<accession>M1E4E1</accession>
<dbReference type="KEGG" id="tnr:Thena_0419"/>
<name>M1E4E1_9BACT</name>
<dbReference type="HOGENOM" id="CLU_1905782_0_0_9"/>
<dbReference type="Proteomes" id="UP000011765">
    <property type="component" value="Chromosome"/>
</dbReference>
<reference evidence="1 2" key="1">
    <citation type="submission" date="2011-04" db="EMBL/GenBank/DDBJ databases">
        <title>The complete genome of Thermodesulfobium narugense DSM 14796.</title>
        <authorList>
            <consortium name="US DOE Joint Genome Institute (JGI-PGF)"/>
            <person name="Lucas S."/>
            <person name="Han J."/>
            <person name="Lapidus A."/>
            <person name="Bruce D."/>
            <person name="Goodwin L."/>
            <person name="Pitluck S."/>
            <person name="Peters L."/>
            <person name="Kyrpides N."/>
            <person name="Mavromatis K."/>
            <person name="Pagani I."/>
            <person name="Ivanova N."/>
            <person name="Ovchinnikova G."/>
            <person name="Zhang X."/>
            <person name="Saunders L."/>
            <person name="Detter J.C."/>
            <person name="Tapia R."/>
            <person name="Han C."/>
            <person name="Land M."/>
            <person name="Hauser L."/>
            <person name="Markowitz V."/>
            <person name="Cheng J.-F."/>
            <person name="Hugenholtz P."/>
            <person name="Woyke T."/>
            <person name="Wu D."/>
            <person name="Spring S."/>
            <person name="Schroeder M."/>
            <person name="Brambilla E."/>
            <person name="Klenk H.-P."/>
            <person name="Eisen J.A."/>
        </authorList>
    </citation>
    <scope>NUCLEOTIDE SEQUENCE [LARGE SCALE GENOMIC DNA]</scope>
    <source>
        <strain evidence="1 2">DSM 14796</strain>
    </source>
</reference>
<evidence type="ECO:0000313" key="2">
    <source>
        <dbReference type="Proteomes" id="UP000011765"/>
    </source>
</evidence>
<dbReference type="RefSeq" id="WP_013755790.1">
    <property type="nucleotide sequence ID" value="NC_015499.1"/>
</dbReference>
<keyword evidence="2" id="KW-1185">Reference proteome</keyword>
<dbReference type="EMBL" id="CP002690">
    <property type="protein sequence ID" value="AEE14062.1"/>
    <property type="molecule type" value="Genomic_DNA"/>
</dbReference>